<dbReference type="RefSeq" id="WP_009840214.1">
    <property type="nucleotide sequence ID" value="NZ_CH959301.1"/>
</dbReference>
<feature type="transmembrane region" description="Helical" evidence="6">
    <location>
        <begin position="20"/>
        <end position="41"/>
    </location>
</feature>
<feature type="transmembrane region" description="Helical" evidence="6">
    <location>
        <begin position="334"/>
        <end position="356"/>
    </location>
</feature>
<feature type="transmembrane region" description="Helical" evidence="6">
    <location>
        <begin position="376"/>
        <end position="403"/>
    </location>
</feature>
<evidence type="ECO:0000259" key="8">
    <source>
        <dbReference type="Pfam" id="PF12704"/>
    </source>
</evidence>
<feature type="transmembrane region" description="Helical" evidence="6">
    <location>
        <begin position="431"/>
        <end position="454"/>
    </location>
</feature>
<dbReference type="eggNOG" id="COG0577">
    <property type="taxonomic scope" value="Bacteria"/>
</dbReference>
<proteinExistence type="predicted"/>
<organism evidence="9 10">
    <name type="scientific">Pseudoalteromonas tunicata D2</name>
    <dbReference type="NCBI Taxonomy" id="87626"/>
    <lineage>
        <taxon>Bacteria</taxon>
        <taxon>Pseudomonadati</taxon>
        <taxon>Pseudomonadota</taxon>
        <taxon>Gammaproteobacteria</taxon>
        <taxon>Alteromonadales</taxon>
        <taxon>Pseudoalteromonadaceae</taxon>
        <taxon>Pseudoalteromonas</taxon>
    </lineage>
</organism>
<sequence length="809" mass="89786">MGYLILQAWRSLRHHRVFSLNVLFILAVSIGALMAAITLYLQVMVKPLPYPHAEHLYSVKGHIYHQDKPFYSNALSAVAAFDIAQESVFDLASPLVYHDILMITEQASPRLNATFGFATLFELMGMEFELGGPFSEPSSRNAFNHEVVVSYTFWQNQLAGASDVIGTTIRLREQSYRITGVLTQQSQEAELYQPGRFSEVYLPFLASNWVDLMPGNSGAIRPQIKVLGRLNNQFSANQAAQLITPQQQQTFKQDHLNTPFKDHEVRFELVSLKEQLHGKSESTSHTLLLAAIGLLLIALVNVLALFIMRVTEQQKKLAIEMALGATPRQVFTQLLLQTGLLFFISYLLGNAIAYILLQQVQFWGSDEFSLLSRLALSWPVQLAVLGLCVGLAIVFALIALLNLNAKQLILSLRQSGKGAAQQLSTAIKQGLLVAQLTLALLLVAAMSSIMLWSWQALNTPLGFNEQNLYLLQLELPDFDYNGEVYAAKKHQALALLTAIQQLPEVNSAALAMDHPLEYAWFSAVNTEFNEATQINAYGHGISAAFFNTTEQTIFAGRTFSDDEVNNGARVMLINQTVANKLGLTYQDIGRTLYSRQPDQPYTLIGIVKDIHQPNVGPIDRVYLPVNFYHTHTLIRTQNGIKPSINTLNKLIQQLNPQARVLAFISVADFKSAAFKYQRLALWSSFLLGSFALLIAASGIYSLLNYQHTLSRAQMGMHLLLGATTSRFIVLQAIAMLSLLLKACFLLVVCIGLLFLLSAPNGFASWLTINALIIKGIIVSVLLVAAVLLISAWHTSRALLTSWPMHNLRS</sequence>
<evidence type="ECO:0000256" key="6">
    <source>
        <dbReference type="SAM" id="Phobius"/>
    </source>
</evidence>
<evidence type="ECO:0000256" key="2">
    <source>
        <dbReference type="ARBA" id="ARBA00022475"/>
    </source>
</evidence>
<feature type="transmembrane region" description="Helical" evidence="6">
    <location>
        <begin position="679"/>
        <end position="703"/>
    </location>
</feature>
<feature type="domain" description="MacB-like periplasmic core" evidence="8">
    <location>
        <begin position="436"/>
        <end position="634"/>
    </location>
</feature>
<evidence type="ECO:0000256" key="3">
    <source>
        <dbReference type="ARBA" id="ARBA00022692"/>
    </source>
</evidence>
<keyword evidence="10" id="KW-1185">Reference proteome</keyword>
<dbReference type="Proteomes" id="UP000006201">
    <property type="component" value="Unassembled WGS sequence"/>
</dbReference>
<comment type="caution">
    <text evidence="9">The sequence shown here is derived from an EMBL/GenBank/DDBJ whole genome shotgun (WGS) entry which is preliminary data.</text>
</comment>
<dbReference type="Pfam" id="PF02687">
    <property type="entry name" value="FtsX"/>
    <property type="match status" value="1"/>
</dbReference>
<reference evidence="9 10" key="1">
    <citation type="submission" date="2006-02" db="EMBL/GenBank/DDBJ databases">
        <authorList>
            <person name="Moran M.A."/>
            <person name="Kjelleberg S."/>
            <person name="Egan S."/>
            <person name="Saunders N."/>
            <person name="Thomas T."/>
            <person name="Ferriera S."/>
            <person name="Johnson J."/>
            <person name="Kravitz S."/>
            <person name="Halpern A."/>
            <person name="Remington K."/>
            <person name="Beeson K."/>
            <person name="Tran B."/>
            <person name="Rogers Y.-H."/>
            <person name="Friedman R."/>
            <person name="Venter J.C."/>
        </authorList>
    </citation>
    <scope>NUCLEOTIDE SEQUENCE [LARGE SCALE GENOMIC DNA]</scope>
    <source>
        <strain evidence="9 10">D2</strain>
    </source>
</reference>
<evidence type="ECO:0000313" key="10">
    <source>
        <dbReference type="Proteomes" id="UP000006201"/>
    </source>
</evidence>
<dbReference type="InterPro" id="IPR003838">
    <property type="entry name" value="ABC3_permease_C"/>
</dbReference>
<dbReference type="STRING" id="87626.PTD2_21262"/>
<evidence type="ECO:0000259" key="7">
    <source>
        <dbReference type="Pfam" id="PF02687"/>
    </source>
</evidence>
<dbReference type="GO" id="GO:0005886">
    <property type="term" value="C:plasma membrane"/>
    <property type="evidence" value="ECO:0007669"/>
    <property type="project" value="UniProtKB-SubCell"/>
</dbReference>
<keyword evidence="3 6" id="KW-0812">Transmembrane</keyword>
<evidence type="ECO:0000256" key="4">
    <source>
        <dbReference type="ARBA" id="ARBA00022989"/>
    </source>
</evidence>
<dbReference type="EMBL" id="AAOH01000004">
    <property type="protein sequence ID" value="EAR28386.1"/>
    <property type="molecule type" value="Genomic_DNA"/>
</dbReference>
<protein>
    <submittedName>
        <fullName evidence="9">Uncharacterized protein</fullName>
    </submittedName>
</protein>
<dbReference type="AlphaFoldDB" id="A4CAH8"/>
<dbReference type="Pfam" id="PF12704">
    <property type="entry name" value="MacB_PCD"/>
    <property type="match status" value="2"/>
</dbReference>
<dbReference type="InterPro" id="IPR025857">
    <property type="entry name" value="MacB_PCD"/>
</dbReference>
<feature type="domain" description="MacB-like periplasmic core" evidence="8">
    <location>
        <begin position="24"/>
        <end position="244"/>
    </location>
</feature>
<keyword evidence="4 6" id="KW-1133">Transmembrane helix</keyword>
<comment type="subcellular location">
    <subcellularLocation>
        <location evidence="1">Cell membrane</location>
        <topology evidence="1">Multi-pass membrane protein</topology>
    </subcellularLocation>
</comment>
<dbReference type="InterPro" id="IPR050250">
    <property type="entry name" value="Macrolide_Exporter_MacB"/>
</dbReference>
<keyword evidence="2" id="KW-1003">Cell membrane</keyword>
<gene>
    <name evidence="9" type="ORF">PTD2_21262</name>
</gene>
<feature type="domain" description="ABC3 transporter permease C-terminal" evidence="7">
    <location>
        <begin position="289"/>
        <end position="402"/>
    </location>
</feature>
<dbReference type="PANTHER" id="PTHR30572:SF18">
    <property type="entry name" value="ABC-TYPE MACROLIDE FAMILY EXPORT SYSTEM PERMEASE COMPONENT 2"/>
    <property type="match status" value="1"/>
</dbReference>
<accession>A4CAH8</accession>
<evidence type="ECO:0000256" key="1">
    <source>
        <dbReference type="ARBA" id="ARBA00004651"/>
    </source>
</evidence>
<evidence type="ECO:0000313" key="9">
    <source>
        <dbReference type="EMBL" id="EAR28386.1"/>
    </source>
</evidence>
<dbReference type="HOGENOM" id="CLU_009433_0_0_6"/>
<feature type="transmembrane region" description="Helical" evidence="6">
    <location>
        <begin position="739"/>
        <end position="759"/>
    </location>
</feature>
<dbReference type="PANTHER" id="PTHR30572">
    <property type="entry name" value="MEMBRANE COMPONENT OF TRANSPORTER-RELATED"/>
    <property type="match status" value="1"/>
</dbReference>
<dbReference type="OrthoDB" id="6277728at2"/>
<feature type="transmembrane region" description="Helical" evidence="6">
    <location>
        <begin position="287"/>
        <end position="307"/>
    </location>
</feature>
<dbReference type="GO" id="GO:0022857">
    <property type="term" value="F:transmembrane transporter activity"/>
    <property type="evidence" value="ECO:0007669"/>
    <property type="project" value="TreeGrafter"/>
</dbReference>
<keyword evidence="5 6" id="KW-0472">Membrane</keyword>
<feature type="transmembrane region" description="Helical" evidence="6">
    <location>
        <begin position="771"/>
        <end position="792"/>
    </location>
</feature>
<name>A4CAH8_9GAMM</name>
<evidence type="ECO:0000256" key="5">
    <source>
        <dbReference type="ARBA" id="ARBA00023136"/>
    </source>
</evidence>